<evidence type="ECO:0000259" key="8">
    <source>
        <dbReference type="SMART" id="SM00014"/>
    </source>
</evidence>
<feature type="transmembrane region" description="Helical" evidence="7">
    <location>
        <begin position="67"/>
        <end position="86"/>
    </location>
</feature>
<keyword evidence="6 7" id="KW-0472">Membrane</keyword>
<evidence type="ECO:0000313" key="10">
    <source>
        <dbReference type="Proteomes" id="UP001147700"/>
    </source>
</evidence>
<comment type="subcellular location">
    <subcellularLocation>
        <location evidence="1">Cell membrane</location>
        <topology evidence="1">Multi-pass membrane protein</topology>
    </subcellularLocation>
</comment>
<accession>A0ABT4RI59</accession>
<dbReference type="InterPro" id="IPR032816">
    <property type="entry name" value="VTT_dom"/>
</dbReference>
<dbReference type="SMART" id="SM00014">
    <property type="entry name" value="acidPPc"/>
    <property type="match status" value="1"/>
</dbReference>
<evidence type="ECO:0000256" key="7">
    <source>
        <dbReference type="SAM" id="Phobius"/>
    </source>
</evidence>
<feature type="transmembrane region" description="Helical" evidence="7">
    <location>
        <begin position="198"/>
        <end position="216"/>
    </location>
</feature>
<keyword evidence="5 7" id="KW-1133">Transmembrane helix</keyword>
<comment type="similarity">
    <text evidence="2">Belongs to the DedA family.</text>
</comment>
<feature type="transmembrane region" description="Helical" evidence="7">
    <location>
        <begin position="437"/>
        <end position="455"/>
    </location>
</feature>
<reference evidence="9" key="1">
    <citation type="submission" date="2022-10" db="EMBL/GenBank/DDBJ databases">
        <title>The WGS of Solirubrobacter sp. CPCC 204708.</title>
        <authorList>
            <person name="Jiang Z."/>
        </authorList>
    </citation>
    <scope>NUCLEOTIDE SEQUENCE</scope>
    <source>
        <strain evidence="9">CPCC 204708</strain>
    </source>
</reference>
<comment type="caution">
    <text evidence="9">The sequence shown here is derived from an EMBL/GenBank/DDBJ whole genome shotgun (WGS) entry which is preliminary data.</text>
</comment>
<name>A0ABT4RI59_9ACTN</name>
<feature type="transmembrane region" description="Helical" evidence="7">
    <location>
        <begin position="228"/>
        <end position="248"/>
    </location>
</feature>
<proteinExistence type="inferred from homology"/>
<dbReference type="Pfam" id="PF01569">
    <property type="entry name" value="PAP2"/>
    <property type="match status" value="1"/>
</dbReference>
<feature type="transmembrane region" description="Helical" evidence="7">
    <location>
        <begin position="29"/>
        <end position="46"/>
    </location>
</feature>
<keyword evidence="10" id="KW-1185">Reference proteome</keyword>
<feature type="transmembrane region" description="Helical" evidence="7">
    <location>
        <begin position="316"/>
        <end position="335"/>
    </location>
</feature>
<keyword evidence="3" id="KW-1003">Cell membrane</keyword>
<evidence type="ECO:0000256" key="3">
    <source>
        <dbReference type="ARBA" id="ARBA00022475"/>
    </source>
</evidence>
<dbReference type="SUPFAM" id="SSF48317">
    <property type="entry name" value="Acid phosphatase/Vanadium-dependent haloperoxidase"/>
    <property type="match status" value="1"/>
</dbReference>
<sequence>MKFTWLLAAAALAGWLIIRRHKQHRWVQVAEVVAIVGACLVGLGVIELPNFEHILEDAGRALGKWTYLAVGLLAFLETGAFLGFVAPGETAVIVGGLVAGQGEISLLALIGIVWVCCVLGDLTAFELGRRLGRQWLLTHGERLKITEERLQTVESFLDKRGAIFIVFGRFLGLVRPLIPFTAGASRMPIRRFLPYDVLAAGLWSILFCTLGFLFWRSIDQLTTYVSRGLFALGTTVVVIGGIVALVHLRRSPEARAKVREFISEHDQEPGWKHVAKVARPLWHMLLSPAARVADVAARFTADRVTPGNLGLELTTLLTFALAGSFSFFLIGDAILNNPEPRIDRMAADLAERLRSETLVDVARVVTEIGSSPVTAALTLATAGFAAVKRRWIDAVALVVGWLAVWGAVHSTKTAYDRDRPAEAFTDTFNQAFPSGHTAYAIGLIALATVLVRAGVGWAVRIALVTVVVILAVIVGVTRIYLRAHFLTDVLGGAALAIAIWAIVGTFALFAGRVRHNVPSQ</sequence>
<dbReference type="Proteomes" id="UP001147700">
    <property type="component" value="Unassembled WGS sequence"/>
</dbReference>
<evidence type="ECO:0000313" key="9">
    <source>
        <dbReference type="EMBL" id="MDA0138197.1"/>
    </source>
</evidence>
<feature type="transmembrane region" description="Helical" evidence="7">
    <location>
        <begin position="493"/>
        <end position="511"/>
    </location>
</feature>
<dbReference type="InterPro" id="IPR000326">
    <property type="entry name" value="PAP2/HPO"/>
</dbReference>
<dbReference type="PANTHER" id="PTHR30353">
    <property type="entry name" value="INNER MEMBRANE PROTEIN DEDA-RELATED"/>
    <property type="match status" value="1"/>
</dbReference>
<organism evidence="9 10">
    <name type="scientific">Solirubrobacter deserti</name>
    <dbReference type="NCBI Taxonomy" id="2282478"/>
    <lineage>
        <taxon>Bacteria</taxon>
        <taxon>Bacillati</taxon>
        <taxon>Actinomycetota</taxon>
        <taxon>Thermoleophilia</taxon>
        <taxon>Solirubrobacterales</taxon>
        <taxon>Solirubrobacteraceae</taxon>
        <taxon>Solirubrobacter</taxon>
    </lineage>
</organism>
<evidence type="ECO:0000256" key="2">
    <source>
        <dbReference type="ARBA" id="ARBA00010792"/>
    </source>
</evidence>
<protein>
    <submittedName>
        <fullName evidence="9">Bifunctional DedA family/phosphatase PAP2 family protein</fullName>
    </submittedName>
</protein>
<feature type="transmembrane region" description="Helical" evidence="7">
    <location>
        <begin position="391"/>
        <end position="408"/>
    </location>
</feature>
<dbReference type="EMBL" id="JAPCID010000014">
    <property type="protein sequence ID" value="MDA0138197.1"/>
    <property type="molecule type" value="Genomic_DNA"/>
</dbReference>
<dbReference type="Gene3D" id="1.20.144.10">
    <property type="entry name" value="Phosphatidic acid phosphatase type 2/haloperoxidase"/>
    <property type="match status" value="1"/>
</dbReference>
<feature type="domain" description="Phosphatidic acid phosphatase type 2/haloperoxidase" evidence="8">
    <location>
        <begin position="396"/>
        <end position="504"/>
    </location>
</feature>
<evidence type="ECO:0000256" key="5">
    <source>
        <dbReference type="ARBA" id="ARBA00022989"/>
    </source>
</evidence>
<evidence type="ECO:0000256" key="6">
    <source>
        <dbReference type="ARBA" id="ARBA00023136"/>
    </source>
</evidence>
<dbReference type="RefSeq" id="WP_202956434.1">
    <property type="nucleotide sequence ID" value="NZ_JAPCID010000014.1"/>
</dbReference>
<dbReference type="Pfam" id="PF09335">
    <property type="entry name" value="VTT_dom"/>
    <property type="match status" value="1"/>
</dbReference>
<dbReference type="CDD" id="cd03392">
    <property type="entry name" value="PAP2_like_2"/>
    <property type="match status" value="1"/>
</dbReference>
<dbReference type="PANTHER" id="PTHR30353:SF15">
    <property type="entry name" value="INNER MEMBRANE PROTEIN YABI"/>
    <property type="match status" value="1"/>
</dbReference>
<dbReference type="InterPro" id="IPR036938">
    <property type="entry name" value="PAP2/HPO_sf"/>
</dbReference>
<feature type="transmembrane region" description="Helical" evidence="7">
    <location>
        <begin position="462"/>
        <end position="481"/>
    </location>
</feature>
<gene>
    <name evidence="9" type="ORF">OJ962_11860</name>
</gene>
<evidence type="ECO:0000256" key="4">
    <source>
        <dbReference type="ARBA" id="ARBA00022692"/>
    </source>
</evidence>
<feature type="transmembrane region" description="Helical" evidence="7">
    <location>
        <begin position="161"/>
        <end position="178"/>
    </location>
</feature>
<dbReference type="InterPro" id="IPR032818">
    <property type="entry name" value="DedA-like"/>
</dbReference>
<evidence type="ECO:0000256" key="1">
    <source>
        <dbReference type="ARBA" id="ARBA00004651"/>
    </source>
</evidence>
<keyword evidence="4 7" id="KW-0812">Transmembrane</keyword>